<dbReference type="HOGENOM" id="CLU_031506_1_0_1"/>
<keyword evidence="4" id="KW-0378">Hydrolase</keyword>
<dbReference type="VEuPathDB" id="TriTrypDB:LMJFC_110020100"/>
<dbReference type="AlphaFoldDB" id="Q4QGV4"/>
<dbReference type="VEuPathDB" id="TriTrypDB:LMJSD75_110020700"/>
<evidence type="ECO:0000256" key="5">
    <source>
        <dbReference type="SAM" id="SignalP"/>
    </source>
</evidence>
<dbReference type="FunFam" id="3.20.20.140:FF:000040">
    <property type="entry name" value="Putative tatD related deoxyribonuclease"/>
    <property type="match status" value="1"/>
</dbReference>
<comment type="similarity">
    <text evidence="1">Belongs to the metallo-dependent hydrolases superfamily. TatD-type hydrolase family.</text>
</comment>
<evidence type="ECO:0000256" key="3">
    <source>
        <dbReference type="ARBA" id="ARBA00022723"/>
    </source>
</evidence>
<dbReference type="InterPro" id="IPR001130">
    <property type="entry name" value="TatD-like"/>
</dbReference>
<keyword evidence="2" id="KW-0540">Nuclease</keyword>
<gene>
    <name evidence="6" type="ORF">LMJF_11_1280</name>
</gene>
<reference evidence="6 7" key="1">
    <citation type="journal article" date="2005" name="Science">
        <title>The genome of the kinetoplastid parasite, Leishmania major.</title>
        <authorList>
            <person name="Ivens A.C."/>
            <person name="Peacock C.S."/>
            <person name="Worthey E.A."/>
            <person name="Murphy L."/>
            <person name="Aggarwal G."/>
            <person name="Berriman M."/>
            <person name="Sisk E."/>
            <person name="Rajandream M.A."/>
            <person name="Adlem E."/>
            <person name="Aert R."/>
            <person name="Anupama A."/>
            <person name="Apostolou Z."/>
            <person name="Attipoe P."/>
            <person name="Bason N."/>
            <person name="Bauser C."/>
            <person name="Beck A."/>
            <person name="Beverley S.M."/>
            <person name="Bianchettin G."/>
            <person name="Borzym K."/>
            <person name="Bothe G."/>
            <person name="Bruschi C.V."/>
            <person name="Collins M."/>
            <person name="Cadag E."/>
            <person name="Ciarloni L."/>
            <person name="Clayton C."/>
            <person name="Coulson R.M."/>
            <person name="Cronin A."/>
            <person name="Cruz A.K."/>
            <person name="Davies R.M."/>
            <person name="De Gaudenzi J."/>
            <person name="Dobson D.E."/>
            <person name="Duesterhoeft A."/>
            <person name="Fazelina G."/>
            <person name="Fosker N."/>
            <person name="Frasch A.C."/>
            <person name="Fraser A."/>
            <person name="Fuchs M."/>
            <person name="Gabel C."/>
            <person name="Goble A."/>
            <person name="Goffeau A."/>
            <person name="Harris D."/>
            <person name="Hertz-Fowler C."/>
            <person name="Hilbert H."/>
            <person name="Horn D."/>
            <person name="Huang Y."/>
            <person name="Klages S."/>
            <person name="Knights A."/>
            <person name="Kube M."/>
            <person name="Larke N."/>
            <person name="Litvin L."/>
            <person name="Lord A."/>
            <person name="Louie T."/>
            <person name="Marra M."/>
            <person name="Masuy D."/>
            <person name="Matthews K."/>
            <person name="Michaeli S."/>
            <person name="Mottram J.C."/>
            <person name="Muller-Auer S."/>
            <person name="Munden H."/>
            <person name="Nelson S."/>
            <person name="Norbertczak H."/>
            <person name="Oliver K."/>
            <person name="O'neil S."/>
            <person name="Pentony M."/>
            <person name="Pohl T.M."/>
            <person name="Price C."/>
            <person name="Purnelle B."/>
            <person name="Quail M.A."/>
            <person name="Rabbinowitsch E."/>
            <person name="Reinhardt R."/>
            <person name="Rieger M."/>
            <person name="Rinta J."/>
            <person name="Robben J."/>
            <person name="Robertson L."/>
            <person name="Ruiz J.C."/>
            <person name="Rutter S."/>
            <person name="Saunders D."/>
            <person name="Schafer M."/>
            <person name="Schein J."/>
            <person name="Schwartz D.C."/>
            <person name="Seeger K."/>
            <person name="Seyler A."/>
            <person name="Sharp S."/>
            <person name="Shin H."/>
            <person name="Sivam D."/>
            <person name="Squares R."/>
            <person name="Squares S."/>
            <person name="Tosato V."/>
            <person name="Vogt C."/>
            <person name="Volckaert G."/>
            <person name="Wambutt R."/>
            <person name="Warren T."/>
            <person name="Wedler H."/>
            <person name="Woodward J."/>
            <person name="Zhou S."/>
            <person name="Zimmermann W."/>
            <person name="Smith D.F."/>
            <person name="Blackwell J.M."/>
            <person name="Stuart K.D."/>
            <person name="Barrell B."/>
            <person name="Myler P.J."/>
        </authorList>
    </citation>
    <scope>NUCLEOTIDE SEQUENCE [LARGE SCALE GENOMIC DNA]</scope>
    <source>
        <strain evidence="7">MHOM/IL/81/Friedlin</strain>
    </source>
</reference>
<dbReference type="GO" id="GO:0005737">
    <property type="term" value="C:cytoplasm"/>
    <property type="evidence" value="ECO:0000266"/>
    <property type="project" value="GeneDB"/>
</dbReference>
<accession>Q4QGV4</accession>
<evidence type="ECO:0000256" key="2">
    <source>
        <dbReference type="ARBA" id="ARBA00022722"/>
    </source>
</evidence>
<feature type="chain" id="PRO_5004242246" evidence="5">
    <location>
        <begin position="33"/>
        <end position="363"/>
    </location>
</feature>
<dbReference type="KEGG" id="lma:LMJF_11_1280"/>
<keyword evidence="5" id="KW-0732">Signal</keyword>
<keyword evidence="3" id="KW-0479">Metal-binding</keyword>
<dbReference type="GO" id="GO:0008296">
    <property type="term" value="F:3'-5'-DNA exonuclease activity"/>
    <property type="evidence" value="ECO:0000318"/>
    <property type="project" value="GO_Central"/>
</dbReference>
<dbReference type="PANTHER" id="PTHR10060:SF15">
    <property type="entry name" value="DEOXYRIBONUCLEASE TATDN1"/>
    <property type="match status" value="1"/>
</dbReference>
<dbReference type="InterPro" id="IPR032466">
    <property type="entry name" value="Metal_Hydrolase"/>
</dbReference>
<dbReference type="SUPFAM" id="SSF51556">
    <property type="entry name" value="Metallo-dependent hydrolases"/>
    <property type="match status" value="1"/>
</dbReference>
<dbReference type="VEuPathDB" id="TriTrypDB:LMJLV39_110020200"/>
<name>Q4QGV4_LEIMA</name>
<dbReference type="OMA" id="YGGSQKH"/>
<dbReference type="EMBL" id="FR796407">
    <property type="protein sequence ID" value="CAJ03033.1"/>
    <property type="molecule type" value="Genomic_DNA"/>
</dbReference>
<dbReference type="eggNOG" id="KOG3020">
    <property type="taxonomic scope" value="Eukaryota"/>
</dbReference>
<dbReference type="GO" id="GO:0046872">
    <property type="term" value="F:metal ion binding"/>
    <property type="evidence" value="ECO:0007669"/>
    <property type="project" value="UniProtKB-KW"/>
</dbReference>
<dbReference type="InterPro" id="IPR050891">
    <property type="entry name" value="TatD-type_Hydrolase"/>
</dbReference>
<dbReference type="Pfam" id="PF01026">
    <property type="entry name" value="TatD_DNase"/>
    <property type="match status" value="1"/>
</dbReference>
<dbReference type="InterPro" id="IPR018228">
    <property type="entry name" value="DNase_TatD-rel_CS"/>
</dbReference>
<evidence type="ECO:0000256" key="1">
    <source>
        <dbReference type="ARBA" id="ARBA00009275"/>
    </source>
</evidence>
<dbReference type="VEuPathDB" id="TriTrypDB:LmjF.11.1280"/>
<evidence type="ECO:0000313" key="6">
    <source>
        <dbReference type="EMBL" id="CAJ03033.1"/>
    </source>
</evidence>
<proteinExistence type="inferred from homology"/>
<feature type="signal peptide" evidence="5">
    <location>
        <begin position="1"/>
        <end position="32"/>
    </location>
</feature>
<sequence>MFCIAPPYTSPHTTASAHLSLLLLLFSTRMMTKLPQSCASWRLIDIGLNLTDHMYKGVYNGRQQHTSDIESILQRAVEVGVHGLLLTGGNLMESKAVIDMCARYNSDTLQFFCTVGCHPTRCQEFVDDPDGYLKALDDLIRKHSVHVGGCVAAVGEIGLDYDRLPFCPKEIQKEYFEKQLVMAKRHRLPLFLHERNTVGDFKTLLKPHLPELVGGVVHSFTGSRAELQEYLDANLYIGVNGCSLKTAENLETVRAIPLDRLMLETDAPWCELKGTHASKALLTAAAKRASSQQSVSDTILATFPTCRKDKFKEGCVVKGRNEPCAIVRVLEVVYELRREEVSSMEQLAEVVLTTTRKLFPFAA</sequence>
<reference evidence="6 7" key="2">
    <citation type="journal article" date="2011" name="Genome Res.">
        <title>Chromosome and gene copy number variation allow major structural change between species and strains of Leishmania.</title>
        <authorList>
            <person name="Rogers M.B."/>
            <person name="Hilley J.D."/>
            <person name="Dickens N.J."/>
            <person name="Wilkes J."/>
            <person name="Bates P.A."/>
            <person name="Depledge D.P."/>
            <person name="Harris D."/>
            <person name="Her Y."/>
            <person name="Herzyk P."/>
            <person name="Imamura H."/>
            <person name="Otto T.D."/>
            <person name="Sanders M."/>
            <person name="Seeger K."/>
            <person name="Dujardin J.C."/>
            <person name="Berriman M."/>
            <person name="Smith D.F."/>
            <person name="Hertz-Fowler C."/>
            <person name="Mottram J.C."/>
        </authorList>
    </citation>
    <scope>NUCLEOTIDE SEQUENCE [LARGE SCALE GENOMIC DNA]</scope>
    <source>
        <strain evidence="7">MHOM/IL/81/Friedlin</strain>
    </source>
</reference>
<protein>
    <submittedName>
        <fullName evidence="6">Putative tatD related deoxyribonuclease</fullName>
    </submittedName>
</protein>
<evidence type="ECO:0000313" key="7">
    <source>
        <dbReference type="Proteomes" id="UP000000542"/>
    </source>
</evidence>
<dbReference type="CDD" id="cd01310">
    <property type="entry name" value="TatD_DNAse"/>
    <property type="match status" value="1"/>
</dbReference>
<dbReference type="Proteomes" id="UP000000542">
    <property type="component" value="Chromosome 11"/>
</dbReference>
<keyword evidence="7" id="KW-1185">Reference proteome</keyword>
<organism evidence="6 7">
    <name type="scientific">Leishmania major</name>
    <dbReference type="NCBI Taxonomy" id="5664"/>
    <lineage>
        <taxon>Eukaryota</taxon>
        <taxon>Discoba</taxon>
        <taxon>Euglenozoa</taxon>
        <taxon>Kinetoplastea</taxon>
        <taxon>Metakinetoplastina</taxon>
        <taxon>Trypanosomatida</taxon>
        <taxon>Trypanosomatidae</taxon>
        <taxon>Leishmaniinae</taxon>
        <taxon>Leishmania</taxon>
    </lineage>
</organism>
<dbReference type="GeneID" id="5649879"/>
<dbReference type="PANTHER" id="PTHR10060">
    <property type="entry name" value="TATD FAMILY DEOXYRIBONUCLEASE"/>
    <property type="match status" value="1"/>
</dbReference>
<evidence type="ECO:0000256" key="4">
    <source>
        <dbReference type="ARBA" id="ARBA00022801"/>
    </source>
</evidence>
<dbReference type="InParanoid" id="Q4QGV4"/>
<dbReference type="PROSITE" id="PS01091">
    <property type="entry name" value="TATD_3"/>
    <property type="match status" value="1"/>
</dbReference>
<dbReference type="FunCoup" id="Q4QGV4">
    <property type="interactions" value="158"/>
</dbReference>
<dbReference type="RefSeq" id="XP_001681594.1">
    <property type="nucleotide sequence ID" value="XM_001681542.1"/>
</dbReference>
<dbReference type="Gene3D" id="3.20.20.140">
    <property type="entry name" value="Metal-dependent hydrolases"/>
    <property type="match status" value="1"/>
</dbReference>